<proteinExistence type="predicted"/>
<dbReference type="InterPro" id="IPR010559">
    <property type="entry name" value="Sig_transdc_His_kin_internal"/>
</dbReference>
<dbReference type="PROSITE" id="PS50109">
    <property type="entry name" value="HIS_KIN"/>
    <property type="match status" value="1"/>
</dbReference>
<keyword evidence="5 12" id="KW-0597">Phosphoprotein</keyword>
<evidence type="ECO:0000256" key="5">
    <source>
        <dbReference type="ARBA" id="ARBA00022553"/>
    </source>
</evidence>
<feature type="transmembrane region" description="Helical" evidence="13">
    <location>
        <begin position="207"/>
        <end position="230"/>
    </location>
</feature>
<keyword evidence="6" id="KW-0808">Transferase</keyword>
<name>A0AAW5B8M1_9BACI</name>
<evidence type="ECO:0000313" key="17">
    <source>
        <dbReference type="Proteomes" id="UP001199631"/>
    </source>
</evidence>
<feature type="transmembrane region" description="Helical" evidence="13">
    <location>
        <begin position="273"/>
        <end position="289"/>
    </location>
</feature>
<keyword evidence="17" id="KW-1185">Reference proteome</keyword>
<dbReference type="FunFam" id="3.30.565.10:FF:000023">
    <property type="entry name" value="PAS domain-containing sensor histidine kinase"/>
    <property type="match status" value="1"/>
</dbReference>
<dbReference type="InterPro" id="IPR011006">
    <property type="entry name" value="CheY-like_superfamily"/>
</dbReference>
<evidence type="ECO:0000256" key="10">
    <source>
        <dbReference type="ARBA" id="ARBA00023012"/>
    </source>
</evidence>
<evidence type="ECO:0000256" key="2">
    <source>
        <dbReference type="ARBA" id="ARBA00004236"/>
    </source>
</evidence>
<keyword evidence="4" id="KW-1003">Cell membrane</keyword>
<dbReference type="InterPro" id="IPR003594">
    <property type="entry name" value="HATPase_dom"/>
</dbReference>
<dbReference type="InterPro" id="IPR011623">
    <property type="entry name" value="7TMR_DISM_rcpt_extracell_dom1"/>
</dbReference>
<keyword evidence="10" id="KW-0902">Two-component regulatory system</keyword>
<dbReference type="PANTHER" id="PTHR43547">
    <property type="entry name" value="TWO-COMPONENT HISTIDINE KINASE"/>
    <property type="match status" value="1"/>
</dbReference>
<keyword evidence="11 13" id="KW-0472">Membrane</keyword>
<evidence type="ECO:0000256" key="7">
    <source>
        <dbReference type="ARBA" id="ARBA00022741"/>
    </source>
</evidence>
<evidence type="ECO:0000256" key="8">
    <source>
        <dbReference type="ARBA" id="ARBA00022777"/>
    </source>
</evidence>
<dbReference type="Gene3D" id="3.40.50.2300">
    <property type="match status" value="1"/>
</dbReference>
<sequence length="1016" mass="114950">MKKPSMILIIILFFLLVLTVFRLLWGSIYSTTHHPEAQEGVLDLRQGQLGEIQTTPVVGEWTFYPDVLLDQSALQQAQDGKTYNTFPNGWNNIPIGSTYTVGTYHLRILLPPSDTTTDYGLRMPVIQSATKLFIDGEEISGSGNPSVNPSDYIAQKVPYTVSFRSNKETIDVIVHVAHGNYPIRSSEVGVVKFGYASAINKETRFSVISQIIVLTVLGAVAIFIAFLYFVGKRPKSLLYFFLLLINAMLMVFLDVDKFLLKLIPITYESSVKMLFLVYTSIASFMLLFFKHFLPEYANKMLKWFLSAYLLYVGFILLAPVTYILSLRFLLGIVLLTTTCFITIQFFKAARNRMEDVLYLLLSAAAITNNVIWAIIYSNSTIERFFYPVDLLITIFLFSAFWLKRFLRNVHRIQGLSEELIQVDKRKDAFLANTSHELRNPLHSMINIAHSVLHSKENKLNQEDYQNMELLITVGKRMSSMINDLLDLGRIKENKVTLQLKPLPLQAVTAGVVDMLQHLLEDRPVQIQTDVQGDVQPVLADENRLIQILVNLLHNAIKYTDKGTITISTNYMDNKVVISVADTGIGMKEERIHSIFKPYEQGIEEDVDEVRGGVGLGLTISHQLVKLHGGEIEVHSALHKGSVFSFSLLLAKEEHSVVETPNLPVISHLEAAVSKAIETTHPILYSEAPKLLVVDDETINLRVLKNILASEQYEITTAVSGAEALEKLKTDTFHLLISDVMMPYMSGYELTKKVREQYTLSELPILLLTARNSSEDLSTGFASGANDYIVKPVDPLELRSRVDVLVKLKTSIAEHMRMEAAWLQAQIKPHFLFNTLNSIMYLMEIDQEKMRYVLDHFIQFIQTSFAFKNTETLVSLEEELALVHSYIEIEKVRFGDRVNIKWDVDARIKVQLPPLSIQTLVENAINHGILKQSEGGTVTISIKAYKGFTRISIMDDGVGMNSEQQVRLTKHNPRERKSVGIYNTDRRLRQLFGEGITIKSEQAKGTIVSFFVSNDQS</sequence>
<dbReference type="Proteomes" id="UP001199631">
    <property type="component" value="Unassembled WGS sequence"/>
</dbReference>
<keyword evidence="13" id="KW-0812">Transmembrane</keyword>
<protein>
    <recommendedName>
        <fullName evidence="3">histidine kinase</fullName>
        <ecNumber evidence="3">2.7.13.3</ecNumber>
    </recommendedName>
</protein>
<dbReference type="EC" id="2.7.13.3" evidence="3"/>
<dbReference type="InterPro" id="IPR005467">
    <property type="entry name" value="His_kinase_dom"/>
</dbReference>
<dbReference type="EMBL" id="JAIFZM010000020">
    <property type="protein sequence ID" value="MCG3420954.1"/>
    <property type="molecule type" value="Genomic_DNA"/>
</dbReference>
<evidence type="ECO:0000256" key="6">
    <source>
        <dbReference type="ARBA" id="ARBA00022679"/>
    </source>
</evidence>
<evidence type="ECO:0000259" key="15">
    <source>
        <dbReference type="PROSITE" id="PS50110"/>
    </source>
</evidence>
<feature type="domain" description="Response regulatory" evidence="15">
    <location>
        <begin position="689"/>
        <end position="805"/>
    </location>
</feature>
<dbReference type="PRINTS" id="PR00344">
    <property type="entry name" value="BCTRLSENSOR"/>
</dbReference>
<evidence type="ECO:0000259" key="14">
    <source>
        <dbReference type="PROSITE" id="PS50109"/>
    </source>
</evidence>
<dbReference type="Pfam" id="PF07695">
    <property type="entry name" value="7TMR-DISM_7TM"/>
    <property type="match status" value="1"/>
</dbReference>
<dbReference type="InterPro" id="IPR004358">
    <property type="entry name" value="Sig_transdc_His_kin-like_C"/>
</dbReference>
<dbReference type="Pfam" id="PF00512">
    <property type="entry name" value="HisKA"/>
    <property type="match status" value="1"/>
</dbReference>
<reference evidence="16 17" key="1">
    <citation type="journal article" date="2022" name="Evol. Bioinform. Online">
        <title>Draft Genome Sequence of Oceanobacillus jordanicus Strain GSFE11, a Halotolerant Plant Growth-Promoting Bacterial Endophyte Isolated From the Jordan Valley.</title>
        <authorList>
            <person name="Alhindi T."/>
            <person name="Albdaiwi R."/>
        </authorList>
    </citation>
    <scope>NUCLEOTIDE SEQUENCE [LARGE SCALE GENOMIC DNA]</scope>
    <source>
        <strain evidence="16 17">GSFE11</strain>
    </source>
</reference>
<feature type="transmembrane region" description="Helical" evidence="13">
    <location>
        <begin position="358"/>
        <end position="378"/>
    </location>
</feature>
<dbReference type="SMART" id="SM00448">
    <property type="entry name" value="REC"/>
    <property type="match status" value="1"/>
</dbReference>
<evidence type="ECO:0000256" key="1">
    <source>
        <dbReference type="ARBA" id="ARBA00000085"/>
    </source>
</evidence>
<evidence type="ECO:0000256" key="9">
    <source>
        <dbReference type="ARBA" id="ARBA00022840"/>
    </source>
</evidence>
<dbReference type="GO" id="GO:0005886">
    <property type="term" value="C:plasma membrane"/>
    <property type="evidence" value="ECO:0007669"/>
    <property type="project" value="UniProtKB-SubCell"/>
</dbReference>
<dbReference type="SUPFAM" id="SSF52172">
    <property type="entry name" value="CheY-like"/>
    <property type="match status" value="1"/>
</dbReference>
<evidence type="ECO:0000256" key="13">
    <source>
        <dbReference type="SAM" id="Phobius"/>
    </source>
</evidence>
<evidence type="ECO:0000256" key="11">
    <source>
        <dbReference type="ARBA" id="ARBA00023136"/>
    </source>
</evidence>
<dbReference type="CDD" id="cd00082">
    <property type="entry name" value="HisKA"/>
    <property type="match status" value="1"/>
</dbReference>
<feature type="transmembrane region" description="Helical" evidence="13">
    <location>
        <begin position="384"/>
        <end position="402"/>
    </location>
</feature>
<dbReference type="Pfam" id="PF06580">
    <property type="entry name" value="His_kinase"/>
    <property type="match status" value="1"/>
</dbReference>
<evidence type="ECO:0000256" key="12">
    <source>
        <dbReference type="PROSITE-ProRule" id="PRU00169"/>
    </source>
</evidence>
<evidence type="ECO:0000256" key="4">
    <source>
        <dbReference type="ARBA" id="ARBA00022475"/>
    </source>
</evidence>
<dbReference type="Pfam" id="PF02518">
    <property type="entry name" value="HATPase_c"/>
    <property type="match status" value="2"/>
</dbReference>
<dbReference type="CDD" id="cd16922">
    <property type="entry name" value="HATPase_EvgS-ArcB-TorS-like"/>
    <property type="match status" value="1"/>
</dbReference>
<keyword evidence="8" id="KW-0418">Kinase</keyword>
<keyword evidence="13" id="KW-1133">Transmembrane helix</keyword>
<gene>
    <name evidence="16" type="ORF">K3T81_17545</name>
</gene>
<feature type="domain" description="Histidine kinase" evidence="14">
    <location>
        <begin position="432"/>
        <end position="651"/>
    </location>
</feature>
<keyword evidence="7" id="KW-0547">Nucleotide-binding</keyword>
<dbReference type="RefSeq" id="WP_238021537.1">
    <property type="nucleotide sequence ID" value="NZ_JAIFZM010000020.1"/>
</dbReference>
<accession>A0AAW5B8M1</accession>
<dbReference type="CDD" id="cd17574">
    <property type="entry name" value="REC_OmpR"/>
    <property type="match status" value="1"/>
</dbReference>
<keyword evidence="9" id="KW-0067">ATP-binding</keyword>
<comment type="subcellular location">
    <subcellularLocation>
        <location evidence="2">Cell membrane</location>
    </subcellularLocation>
</comment>
<feature type="transmembrane region" description="Helical" evidence="13">
    <location>
        <begin position="237"/>
        <end position="253"/>
    </location>
</feature>
<feature type="transmembrane region" description="Helical" evidence="13">
    <location>
        <begin position="328"/>
        <end position="346"/>
    </location>
</feature>
<dbReference type="GO" id="GO:0000155">
    <property type="term" value="F:phosphorelay sensor kinase activity"/>
    <property type="evidence" value="ECO:0007669"/>
    <property type="project" value="InterPro"/>
</dbReference>
<dbReference type="SMART" id="SM00387">
    <property type="entry name" value="HATPase_c"/>
    <property type="match status" value="2"/>
</dbReference>
<comment type="caution">
    <text evidence="16">The sequence shown here is derived from an EMBL/GenBank/DDBJ whole genome shotgun (WGS) entry which is preliminary data.</text>
</comment>
<feature type="modified residue" description="4-aspartylphosphate" evidence="12">
    <location>
        <position position="738"/>
    </location>
</feature>
<dbReference type="Gene3D" id="1.10.287.130">
    <property type="match status" value="1"/>
</dbReference>
<dbReference type="InterPro" id="IPR036097">
    <property type="entry name" value="HisK_dim/P_sf"/>
</dbReference>
<dbReference type="AlphaFoldDB" id="A0AAW5B8M1"/>
<feature type="transmembrane region" description="Helical" evidence="13">
    <location>
        <begin position="301"/>
        <end position="322"/>
    </location>
</feature>
<dbReference type="SUPFAM" id="SSF47384">
    <property type="entry name" value="Homodimeric domain of signal transducing histidine kinase"/>
    <property type="match status" value="1"/>
</dbReference>
<dbReference type="InterPro" id="IPR036890">
    <property type="entry name" value="HATPase_C_sf"/>
</dbReference>
<dbReference type="InterPro" id="IPR001789">
    <property type="entry name" value="Sig_transdc_resp-reg_receiver"/>
</dbReference>
<dbReference type="SMART" id="SM00388">
    <property type="entry name" value="HisKA"/>
    <property type="match status" value="1"/>
</dbReference>
<evidence type="ECO:0000256" key="3">
    <source>
        <dbReference type="ARBA" id="ARBA00012438"/>
    </source>
</evidence>
<dbReference type="Pfam" id="PF00072">
    <property type="entry name" value="Response_reg"/>
    <property type="match status" value="1"/>
</dbReference>
<evidence type="ECO:0000313" key="16">
    <source>
        <dbReference type="EMBL" id="MCG3420954.1"/>
    </source>
</evidence>
<organism evidence="16 17">
    <name type="scientific">Oceanobacillus jordanicus</name>
    <dbReference type="NCBI Taxonomy" id="2867266"/>
    <lineage>
        <taxon>Bacteria</taxon>
        <taxon>Bacillati</taxon>
        <taxon>Bacillota</taxon>
        <taxon>Bacilli</taxon>
        <taxon>Bacillales</taxon>
        <taxon>Bacillaceae</taxon>
        <taxon>Oceanobacillus</taxon>
    </lineage>
</organism>
<dbReference type="Gene3D" id="3.30.565.10">
    <property type="entry name" value="Histidine kinase-like ATPase, C-terminal domain"/>
    <property type="match status" value="2"/>
</dbReference>
<dbReference type="PANTHER" id="PTHR43547:SF2">
    <property type="entry name" value="HYBRID SIGNAL TRANSDUCTION HISTIDINE KINASE C"/>
    <property type="match status" value="1"/>
</dbReference>
<comment type="catalytic activity">
    <reaction evidence="1">
        <text>ATP + protein L-histidine = ADP + protein N-phospho-L-histidine.</text>
        <dbReference type="EC" id="2.7.13.3"/>
    </reaction>
</comment>
<dbReference type="InterPro" id="IPR003661">
    <property type="entry name" value="HisK_dim/P_dom"/>
</dbReference>
<dbReference type="SUPFAM" id="SSF55874">
    <property type="entry name" value="ATPase domain of HSP90 chaperone/DNA topoisomerase II/histidine kinase"/>
    <property type="match status" value="2"/>
</dbReference>
<dbReference type="GO" id="GO:0005524">
    <property type="term" value="F:ATP binding"/>
    <property type="evidence" value="ECO:0007669"/>
    <property type="project" value="UniProtKB-KW"/>
</dbReference>
<dbReference type="PROSITE" id="PS50110">
    <property type="entry name" value="RESPONSE_REGULATORY"/>
    <property type="match status" value="1"/>
</dbReference>